<feature type="non-terminal residue" evidence="2">
    <location>
        <position position="1"/>
    </location>
</feature>
<dbReference type="EMBL" id="GDID01007094">
    <property type="protein sequence ID" value="JAP89512.1"/>
    <property type="molecule type" value="Transcribed_RNA"/>
</dbReference>
<evidence type="ECO:0000256" key="1">
    <source>
        <dbReference type="SAM" id="Phobius"/>
    </source>
</evidence>
<feature type="non-terminal residue" evidence="2">
    <location>
        <position position="440"/>
    </location>
</feature>
<keyword evidence="1" id="KW-0812">Transmembrane</keyword>
<evidence type="ECO:0000313" key="2">
    <source>
        <dbReference type="EMBL" id="JAP89512.1"/>
    </source>
</evidence>
<sequence>LNSVAIEFPFTVKISKLLVVTDLSQETIAKNISYFRIFSLIDIKFTFLVDDCKIYYGFDNEEKFSVGIAYDYRFHIEHRCNELVKMEPFLHFYNVQSAENQYVFSNKIFCFRIPTKNMQQVALKIYNDSVDFNISYEVYYLHQNNTYQRLQSEMRDKLIYNSLNDFKTVIILVKLDKLVSFCTVRLSYFEIITNQVSLASFQGEYSFYYSNCSLLLLKGQFIYEYVDPFLPNQIYQNRSLLPTGGRFSISNPRASELLIQCLNGQFINQNTSTLNSTAEYFYSDSYLSVISLGQPVQLQISTDLESFTTYSQSTIYFKDFFIKVDPLQNYVFLKLLFSSNEFDYSATTDGKKTWIRASSLEFKVYCDSIAHLLQQKIIDSESRTVEVNKCENMFLIYKDMFYYELSIQKADVKQQIPILACSLVISLLLFVVSLLLFIKI</sequence>
<keyword evidence="1" id="KW-0472">Membrane</keyword>
<organism evidence="2">
    <name type="scientific">Trepomonas sp. PC1</name>
    <dbReference type="NCBI Taxonomy" id="1076344"/>
    <lineage>
        <taxon>Eukaryota</taxon>
        <taxon>Metamonada</taxon>
        <taxon>Diplomonadida</taxon>
        <taxon>Hexamitidae</taxon>
        <taxon>Hexamitinae</taxon>
        <taxon>Trepomonas</taxon>
    </lineage>
</organism>
<feature type="transmembrane region" description="Helical" evidence="1">
    <location>
        <begin position="416"/>
        <end position="438"/>
    </location>
</feature>
<protein>
    <recommendedName>
        <fullName evidence="3">Transmembrane protein</fullName>
    </recommendedName>
</protein>
<evidence type="ECO:0008006" key="3">
    <source>
        <dbReference type="Google" id="ProtNLM"/>
    </source>
</evidence>
<keyword evidence="1" id="KW-1133">Transmembrane helix</keyword>
<dbReference type="AlphaFoldDB" id="A0A146JXV5"/>
<reference evidence="2" key="1">
    <citation type="submission" date="2015-07" db="EMBL/GenBank/DDBJ databases">
        <title>Adaptation to a free-living lifestyle via gene acquisitions in the diplomonad Trepomonas sp. PC1.</title>
        <authorList>
            <person name="Xu F."/>
            <person name="Jerlstrom-Hultqvist J."/>
            <person name="Kolisko M."/>
            <person name="Simpson A.G.B."/>
            <person name="Roger A.J."/>
            <person name="Svard S.G."/>
            <person name="Andersson J.O."/>
        </authorList>
    </citation>
    <scope>NUCLEOTIDE SEQUENCE</scope>
    <source>
        <strain evidence="2">PC1</strain>
    </source>
</reference>
<gene>
    <name evidence="2" type="ORF">TPC1_30993</name>
</gene>
<name>A0A146JXV5_9EUKA</name>
<accession>A0A146JXV5</accession>
<proteinExistence type="predicted"/>